<feature type="compositionally biased region" description="Low complexity" evidence="1">
    <location>
        <begin position="386"/>
        <end position="395"/>
    </location>
</feature>
<reference evidence="3" key="1">
    <citation type="journal article" date="2013" name="Nat. Biotechnol.">
        <title>Draft genome sequence of chickpea (Cicer arietinum) provides a resource for trait improvement.</title>
        <authorList>
            <person name="Varshney R.K."/>
            <person name="Song C."/>
            <person name="Saxena R.K."/>
            <person name="Azam S."/>
            <person name="Yu S."/>
            <person name="Sharpe A.G."/>
            <person name="Cannon S."/>
            <person name="Baek J."/>
            <person name="Rosen B.D."/>
            <person name="Tar'an B."/>
            <person name="Millan T."/>
            <person name="Zhang X."/>
            <person name="Ramsay L.D."/>
            <person name="Iwata A."/>
            <person name="Wang Y."/>
            <person name="Nelson W."/>
            <person name="Farmer A.D."/>
            <person name="Gaur P.M."/>
            <person name="Soderlund C."/>
            <person name="Penmetsa R.V."/>
            <person name="Xu C."/>
            <person name="Bharti A.K."/>
            <person name="He W."/>
            <person name="Winter P."/>
            <person name="Zhao S."/>
            <person name="Hane J.K."/>
            <person name="Carrasquilla-Garcia N."/>
            <person name="Condie J.A."/>
            <person name="Upadhyaya H.D."/>
            <person name="Luo M.C."/>
            <person name="Thudi M."/>
            <person name="Gowda C.L."/>
            <person name="Singh N.P."/>
            <person name="Lichtenzveig J."/>
            <person name="Gali K.K."/>
            <person name="Rubio J."/>
            <person name="Nadarajan N."/>
            <person name="Dolezel J."/>
            <person name="Bansal K.C."/>
            <person name="Xu X."/>
            <person name="Edwards D."/>
            <person name="Zhang G."/>
            <person name="Kahl G."/>
            <person name="Gil J."/>
            <person name="Singh K.B."/>
            <person name="Datta S.K."/>
            <person name="Jackson S.A."/>
            <person name="Wang J."/>
            <person name="Cook D.R."/>
        </authorList>
    </citation>
    <scope>NUCLEOTIDE SEQUENCE [LARGE SCALE GENOMIC DNA]</scope>
    <source>
        <strain evidence="3">cv. CDC Frontier</strain>
    </source>
</reference>
<dbReference type="InterPro" id="IPR051494">
    <property type="entry name" value="BSD_domain-containing"/>
</dbReference>
<feature type="domain" description="BSD" evidence="2">
    <location>
        <begin position="150"/>
        <end position="202"/>
    </location>
</feature>
<dbReference type="RefSeq" id="XP_012570072.1">
    <property type="nucleotide sequence ID" value="XM_012714618.2"/>
</dbReference>
<dbReference type="GO" id="GO:0005737">
    <property type="term" value="C:cytoplasm"/>
    <property type="evidence" value="ECO:0007669"/>
    <property type="project" value="TreeGrafter"/>
</dbReference>
<dbReference type="eggNOG" id="KOG2690">
    <property type="taxonomic scope" value="Eukaryota"/>
</dbReference>
<evidence type="ECO:0000259" key="2">
    <source>
        <dbReference type="PROSITE" id="PS50858"/>
    </source>
</evidence>
<evidence type="ECO:0000256" key="1">
    <source>
        <dbReference type="SAM" id="MobiDB-lite"/>
    </source>
</evidence>
<dbReference type="PaxDb" id="3827-XP_004496069.1"/>
<dbReference type="InterPro" id="IPR035925">
    <property type="entry name" value="BSD_dom_sf"/>
</dbReference>
<sequence length="466" mass="52354">MNFFKSVFSDDPDPPQPNNADPNPDSDWNFGGLIKTLTAKSESIIETYRRDLHEFSTGLKNEIEVAQDSVGEIGTTVIKGTTQIISKGKEAILAVNLDSDSDNSTTTTNRDSFSSDSKRYSRFDAQVHAIQGDVSTYTEVPEDLSEFNEWKLGFTLDGKIDEMESLFKENDAMESVYKRVVPNTIDHETFWYRYYYKVYRIKKAEDLRARLVRRISREEEDLSWDVEDDDDDRGDVDEEKYEGEAKTDIVIDKEIGGENVGKRVDTDLKIGASDSGVSDEEGRKRLSVEEVQHPGVEESKVEKRDDLSQSKELGNEMDKSVEESRVVEKAEVVQEMGSGNEVITEKAGVDKTLKLKVDDVGKKDDSAGESEERVINMETKAGDGKSSSSNNNESSVVGSQHMENEEEEEDLGWDDIEDLSSIDEKKETQSGSATASKVDLRKRLSTAEDDEDLSWDIEDDDEPDKA</sequence>
<feature type="region of interest" description="Disordered" evidence="1">
    <location>
        <begin position="1"/>
        <end position="28"/>
    </location>
</feature>
<evidence type="ECO:0000313" key="3">
    <source>
        <dbReference type="Proteomes" id="UP000087171"/>
    </source>
</evidence>
<dbReference type="PANTHER" id="PTHR16019:SF5">
    <property type="entry name" value="BSD DOMAIN-CONTAINING PROTEIN 1"/>
    <property type="match status" value="1"/>
</dbReference>
<accession>A0A1S3E2R6</accession>
<name>A0A1S3E2R6_CICAR</name>
<dbReference type="Pfam" id="PF03909">
    <property type="entry name" value="BSD"/>
    <property type="match status" value="1"/>
</dbReference>
<reference evidence="4" key="2">
    <citation type="submission" date="2025-08" db="UniProtKB">
        <authorList>
            <consortium name="RefSeq"/>
        </authorList>
    </citation>
    <scope>IDENTIFICATION</scope>
    <source>
        <tissue evidence="4">Etiolated seedlings</tissue>
    </source>
</reference>
<gene>
    <name evidence="4" type="primary">LOC101506403</name>
</gene>
<dbReference type="OrthoDB" id="73788at2759"/>
<evidence type="ECO:0000313" key="4">
    <source>
        <dbReference type="RefSeq" id="XP_012570072.1"/>
    </source>
</evidence>
<proteinExistence type="predicted"/>
<feature type="compositionally biased region" description="Basic and acidic residues" evidence="1">
    <location>
        <begin position="343"/>
        <end position="383"/>
    </location>
</feature>
<feature type="compositionally biased region" description="Acidic residues" evidence="1">
    <location>
        <begin position="404"/>
        <end position="421"/>
    </location>
</feature>
<feature type="region of interest" description="Disordered" evidence="1">
    <location>
        <begin position="266"/>
        <end position="466"/>
    </location>
</feature>
<dbReference type="PANTHER" id="PTHR16019">
    <property type="entry name" value="SYNAPSE-ASSOCIATED PROTEIN"/>
    <property type="match status" value="1"/>
</dbReference>
<dbReference type="SMART" id="SM00751">
    <property type="entry name" value="BSD"/>
    <property type="match status" value="1"/>
</dbReference>
<feature type="compositionally biased region" description="Acidic residues" evidence="1">
    <location>
        <begin position="447"/>
        <end position="466"/>
    </location>
</feature>
<protein>
    <submittedName>
        <fullName evidence="4">BSD domain-containing protein 1-like</fullName>
    </submittedName>
</protein>
<keyword evidence="3" id="KW-1185">Reference proteome</keyword>
<dbReference type="AlphaFoldDB" id="A0A1S3E2R6"/>
<feature type="compositionally biased region" description="Basic and acidic residues" evidence="1">
    <location>
        <begin position="280"/>
        <end position="332"/>
    </location>
</feature>
<organism evidence="3 4">
    <name type="scientific">Cicer arietinum</name>
    <name type="common">Chickpea</name>
    <name type="synonym">Garbanzo</name>
    <dbReference type="NCBI Taxonomy" id="3827"/>
    <lineage>
        <taxon>Eukaryota</taxon>
        <taxon>Viridiplantae</taxon>
        <taxon>Streptophyta</taxon>
        <taxon>Embryophyta</taxon>
        <taxon>Tracheophyta</taxon>
        <taxon>Spermatophyta</taxon>
        <taxon>Magnoliopsida</taxon>
        <taxon>eudicotyledons</taxon>
        <taxon>Gunneridae</taxon>
        <taxon>Pentapetalae</taxon>
        <taxon>rosids</taxon>
        <taxon>fabids</taxon>
        <taxon>Fabales</taxon>
        <taxon>Fabaceae</taxon>
        <taxon>Papilionoideae</taxon>
        <taxon>50 kb inversion clade</taxon>
        <taxon>NPAAA clade</taxon>
        <taxon>Hologalegina</taxon>
        <taxon>IRL clade</taxon>
        <taxon>Cicereae</taxon>
        <taxon>Cicer</taxon>
    </lineage>
</organism>
<dbReference type="KEGG" id="cam:101506403"/>
<dbReference type="Gene3D" id="1.10.3970.10">
    <property type="entry name" value="BSD domain"/>
    <property type="match status" value="1"/>
</dbReference>
<dbReference type="InterPro" id="IPR005607">
    <property type="entry name" value="BSD_dom"/>
</dbReference>
<dbReference type="Proteomes" id="UP000087171">
    <property type="component" value="Chromosome Ca4"/>
</dbReference>
<dbReference type="SUPFAM" id="SSF140383">
    <property type="entry name" value="BSD domain-like"/>
    <property type="match status" value="1"/>
</dbReference>
<feature type="compositionally biased region" description="Low complexity" evidence="1">
    <location>
        <begin position="18"/>
        <end position="28"/>
    </location>
</feature>
<dbReference type="PROSITE" id="PS50858">
    <property type="entry name" value="BSD"/>
    <property type="match status" value="1"/>
</dbReference>
<dbReference type="GeneID" id="101506403"/>